<dbReference type="Pfam" id="PF24173">
    <property type="entry name" value="TPR_TTI1_N"/>
    <property type="match status" value="1"/>
</dbReference>
<dbReference type="OrthoDB" id="49511at2759"/>
<feature type="compositionally biased region" description="Basic and acidic residues" evidence="2">
    <location>
        <begin position="909"/>
        <end position="923"/>
    </location>
</feature>
<dbReference type="Pfam" id="PF24181">
    <property type="entry name" value="TPR_TTI1_C"/>
    <property type="match status" value="1"/>
</dbReference>
<comment type="caution">
    <text evidence="5">The sequence shown here is derived from an EMBL/GenBank/DDBJ whole genome shotgun (WGS) entry which is preliminary data.</text>
</comment>
<feature type="region of interest" description="Disordered" evidence="2">
    <location>
        <begin position="959"/>
        <end position="1016"/>
    </location>
</feature>
<feature type="region of interest" description="Disordered" evidence="2">
    <location>
        <begin position="882"/>
        <end position="930"/>
    </location>
</feature>
<dbReference type="InterPro" id="IPR049362">
    <property type="entry name" value="TTI1_rpt"/>
</dbReference>
<accession>A0A1Y2AGJ4</accession>
<dbReference type="InterPro" id="IPR057567">
    <property type="entry name" value="TPR_TTI1_C"/>
</dbReference>
<feature type="domain" description="TTI1 N-terminal TPR" evidence="3">
    <location>
        <begin position="11"/>
        <end position="393"/>
    </location>
</feature>
<dbReference type="GO" id="GO:0005737">
    <property type="term" value="C:cytoplasm"/>
    <property type="evidence" value="ECO:0007669"/>
    <property type="project" value="TreeGrafter"/>
</dbReference>
<feature type="compositionally biased region" description="Basic and acidic residues" evidence="2">
    <location>
        <begin position="892"/>
        <end position="902"/>
    </location>
</feature>
<keyword evidence="6" id="KW-1185">Reference proteome</keyword>
<organism evidence="5 6">
    <name type="scientific">Neocallimastix californiae</name>
    <dbReference type="NCBI Taxonomy" id="1754190"/>
    <lineage>
        <taxon>Eukaryota</taxon>
        <taxon>Fungi</taxon>
        <taxon>Fungi incertae sedis</taxon>
        <taxon>Chytridiomycota</taxon>
        <taxon>Chytridiomycota incertae sedis</taxon>
        <taxon>Neocallimastigomycetes</taxon>
        <taxon>Neocallimastigales</taxon>
        <taxon>Neocallimastigaceae</taxon>
        <taxon>Neocallimastix</taxon>
    </lineage>
</organism>
<evidence type="ECO:0000313" key="5">
    <source>
        <dbReference type="EMBL" id="ORY21307.1"/>
    </source>
</evidence>
<evidence type="ECO:0000259" key="3">
    <source>
        <dbReference type="Pfam" id="PF24173"/>
    </source>
</evidence>
<proteinExistence type="predicted"/>
<name>A0A1Y2AGJ4_9FUNG</name>
<dbReference type="InterPro" id="IPR057566">
    <property type="entry name" value="TPR_TTI1_N"/>
</dbReference>
<dbReference type="SUPFAM" id="SSF48371">
    <property type="entry name" value="ARM repeat"/>
    <property type="match status" value="2"/>
</dbReference>
<dbReference type="EMBL" id="MCOG01000268">
    <property type="protein sequence ID" value="ORY21307.1"/>
    <property type="molecule type" value="Genomic_DNA"/>
</dbReference>
<evidence type="ECO:0000259" key="4">
    <source>
        <dbReference type="Pfam" id="PF24181"/>
    </source>
</evidence>
<reference evidence="5 6" key="1">
    <citation type="submission" date="2016-08" db="EMBL/GenBank/DDBJ databases">
        <title>A Parts List for Fungal Cellulosomes Revealed by Comparative Genomics.</title>
        <authorList>
            <consortium name="DOE Joint Genome Institute"/>
            <person name="Haitjema C.H."/>
            <person name="Gilmore S.P."/>
            <person name="Henske J.K."/>
            <person name="Solomon K.V."/>
            <person name="De Groot R."/>
            <person name="Kuo A."/>
            <person name="Mondo S.J."/>
            <person name="Salamov A.A."/>
            <person name="Labutti K."/>
            <person name="Zhao Z."/>
            <person name="Chiniquy J."/>
            <person name="Barry K."/>
            <person name="Brewer H.M."/>
            <person name="Purvine S.O."/>
            <person name="Wright A.T."/>
            <person name="Boxma B."/>
            <person name="Van Alen T."/>
            <person name="Hackstein J.H."/>
            <person name="Baker S.E."/>
            <person name="Grigoriev I.V."/>
            <person name="O'Malley M.A."/>
        </authorList>
    </citation>
    <scope>NUCLEOTIDE SEQUENCE [LARGE SCALE GENOMIC DNA]</scope>
    <source>
        <strain evidence="5 6">G1</strain>
    </source>
</reference>
<dbReference type="STRING" id="1754190.A0A1Y2AGJ4"/>
<dbReference type="InterPro" id="IPR016024">
    <property type="entry name" value="ARM-type_fold"/>
</dbReference>
<dbReference type="Pfam" id="PF24176">
    <property type="entry name" value="TPR_TTI1_2nd"/>
    <property type="match status" value="1"/>
</dbReference>
<keyword evidence="1" id="KW-0175">Coiled coil</keyword>
<feature type="region of interest" description="Disordered" evidence="2">
    <location>
        <begin position="1029"/>
        <end position="1072"/>
    </location>
</feature>
<dbReference type="InterPro" id="IPR052587">
    <property type="entry name" value="TELO2-interacting_protein_1"/>
</dbReference>
<feature type="compositionally biased region" description="Acidic residues" evidence="2">
    <location>
        <begin position="963"/>
        <end position="974"/>
    </location>
</feature>
<protein>
    <submittedName>
        <fullName evidence="5">ARM repeat-containing protein</fullName>
    </submittedName>
</protein>
<sequence>MNLEDEIQETFLKIRPICVDVMNYIQWAHLPKVNDRLIKLYNVLIDIKKSEILIQLEDYICFPLVQIINDKKTSKQNIEMVLKCLTYIIEHVNCVLSVELFQNFLVASAKCASQESNSEELKYSAIHCILCLVKFYPNREEIILKNEDSFKKKNIADRNNLNSKLYKMVVPHIISICLDLAQKEKLLILRLEALEVLRYLVDLLNYNTIVKFVPGIISNLLKTCIESSNDNHRVLVNSLIVLDQVICKAFNDNINSRFLKRNDSLSWNDLQNLYKDKNKNDEISINSNNSNNNNKKIKKNELKDVEKNEIEKMFDQNDLKVESEVVTEEWLSISSVKILNLLNALTNIRGHSHQNVRKQFILFSKSIIQQCKLTLQLCMETLVEILVYYLNDEIEEISVLCLETINEVSKEFKNNQQFLELLKKNFEKLILSFPRLLTSSSDKTKLEMINLANGYLILLKDESTILIQTSIELLANSLIEILTFDISDVRLIEDRYNYNNSQVDILEASKNTKINDIGLFFETKEAPDDQILRKESNNEKEVEENSFYRFSSQYYRYSRFFPKKNFKYIHDDKVIKVLSQLCHLIGYYGDISFLIDYILNTYIINNNFTDNTITPIYLLNEVCMGGYHRLNNDKKNASKKEIISNRIKLYFNLLENILFEYTHSKVLDMPTSLMDEKLFSDIDYSNSNSNRDNGTSTTLTNRINNPYHPHIDNEQFILSENKIESFNEIILKNCLILEGISTISLIMRDNFKIHLMETLYILLEKLGDINRTISDLAMSCLNLVSKACGYTSASELILDNVDYIINIVTQKLRYIEYNIKAPRVLKAAIEVSQYPIIQYMNDTIDELCEILDQNKTNPGLGCLVIDVFQALMTVLNRHSLLQQENNNNMDNHSNKNEKENDIIKPNGVSDRDNENKKEMENKKSSNNPTNNAFIEKMIQSNIFQQADPEIQSFFLKNLSLNSSDEEEEEDDDDNNNEKYNNDNNNNDSIDNNKENSTGKSLDTNEGKRNNNSNSINKIENYFKNYHKKKEDKNNFENEKAIEENDQHPREHEGINIEEKNENEEGKEEIDEEKSVEMNYDQKLCLKVVKETSYYINSDSPELRSKSLRVIKASFQIFGYYPKELYPMVHQLWPTLLKRLNDPANHVIKDTIQLINEMITTTTIGADFLNRAVADELLPILFRYIEEYNEKIMPIEVFKRAPNTKRRKDFEKVKYQKDSQSLFSDDVMLLENKDSLSDIEIKNKYSNLNKLQNSILETLSFIIHSLEKDNKSSNGGLKLEEYHRLEKLLLPSLSSHRNIELVQKKAIQVYKNICLTDEDGVWLIMTTINNIIQNHRSLYDDNDNDHKIDNQEKLKIQNNLNQLFNIQDPELDVNLNSPLGWKKEVLYMNNLETKNKTKQQRLNNQDEDIKKIKENKYINWIFSMEKNIQIILSYIT</sequence>
<evidence type="ECO:0000313" key="6">
    <source>
        <dbReference type="Proteomes" id="UP000193920"/>
    </source>
</evidence>
<dbReference type="PANTHER" id="PTHR18460">
    <property type="entry name" value="TEL2 INTERACTING PROTEIN 1 TTI1 FAMILY MEMBER"/>
    <property type="match status" value="1"/>
</dbReference>
<dbReference type="PANTHER" id="PTHR18460:SF3">
    <property type="entry name" value="TELO2-INTERACTING PROTEIN 1 HOMOLOG"/>
    <property type="match status" value="1"/>
</dbReference>
<feature type="domain" description="TTI1 C-terminal TPR" evidence="4">
    <location>
        <begin position="1002"/>
        <end position="1186"/>
    </location>
</feature>
<feature type="compositionally biased region" description="Basic and acidic residues" evidence="2">
    <location>
        <begin position="1029"/>
        <end position="1063"/>
    </location>
</feature>
<feature type="coiled-coil region" evidence="1">
    <location>
        <begin position="1387"/>
        <end position="1414"/>
    </location>
</feature>
<evidence type="ECO:0000256" key="1">
    <source>
        <dbReference type="SAM" id="Coils"/>
    </source>
</evidence>
<evidence type="ECO:0000256" key="2">
    <source>
        <dbReference type="SAM" id="MobiDB-lite"/>
    </source>
</evidence>
<dbReference type="Pfam" id="PF21547">
    <property type="entry name" value="TTI1"/>
    <property type="match status" value="1"/>
</dbReference>
<gene>
    <name evidence="5" type="ORF">LY90DRAFT_676320</name>
</gene>
<dbReference type="Proteomes" id="UP000193920">
    <property type="component" value="Unassembled WGS sequence"/>
</dbReference>